<comment type="caution">
    <text evidence="1">The sequence shown here is derived from an EMBL/GenBank/DDBJ whole genome shotgun (WGS) entry which is preliminary data.</text>
</comment>
<sequence length="72" mass="8133">MEGDAMLQLPQILWAGSCTLFLSREVVKRNGACRCHTCCVCELLTNGFFGFLTEAGTTLEKRIILMTRLYTR</sequence>
<evidence type="ECO:0000313" key="1">
    <source>
        <dbReference type="EMBL" id="RVW65691.1"/>
    </source>
</evidence>
<accession>A0A438G0E9</accession>
<name>A0A438G0E9_VITVI</name>
<gene>
    <name evidence="1" type="ORF">CK203_050174</name>
</gene>
<dbReference type="AlphaFoldDB" id="A0A438G0E9"/>
<proteinExistence type="predicted"/>
<dbReference type="EMBL" id="QGNW01000686">
    <property type="protein sequence ID" value="RVW65691.1"/>
    <property type="molecule type" value="Genomic_DNA"/>
</dbReference>
<protein>
    <submittedName>
        <fullName evidence="1">Uncharacterized protein</fullName>
    </submittedName>
</protein>
<reference evidence="1 2" key="1">
    <citation type="journal article" date="2018" name="PLoS Genet.">
        <title>Population sequencing reveals clonal diversity and ancestral inbreeding in the grapevine cultivar Chardonnay.</title>
        <authorList>
            <person name="Roach M.J."/>
            <person name="Johnson D.L."/>
            <person name="Bohlmann J."/>
            <person name="van Vuuren H.J."/>
            <person name="Jones S.J."/>
            <person name="Pretorius I.S."/>
            <person name="Schmidt S.A."/>
            <person name="Borneman A.R."/>
        </authorList>
    </citation>
    <scope>NUCLEOTIDE SEQUENCE [LARGE SCALE GENOMIC DNA]</scope>
    <source>
        <strain evidence="2">cv. Chardonnay</strain>
        <tissue evidence="1">Leaf</tissue>
    </source>
</reference>
<dbReference type="Proteomes" id="UP000288805">
    <property type="component" value="Unassembled WGS sequence"/>
</dbReference>
<evidence type="ECO:0000313" key="2">
    <source>
        <dbReference type="Proteomes" id="UP000288805"/>
    </source>
</evidence>
<organism evidence="1 2">
    <name type="scientific">Vitis vinifera</name>
    <name type="common">Grape</name>
    <dbReference type="NCBI Taxonomy" id="29760"/>
    <lineage>
        <taxon>Eukaryota</taxon>
        <taxon>Viridiplantae</taxon>
        <taxon>Streptophyta</taxon>
        <taxon>Embryophyta</taxon>
        <taxon>Tracheophyta</taxon>
        <taxon>Spermatophyta</taxon>
        <taxon>Magnoliopsida</taxon>
        <taxon>eudicotyledons</taxon>
        <taxon>Gunneridae</taxon>
        <taxon>Pentapetalae</taxon>
        <taxon>rosids</taxon>
        <taxon>Vitales</taxon>
        <taxon>Vitaceae</taxon>
        <taxon>Viteae</taxon>
        <taxon>Vitis</taxon>
    </lineage>
</organism>